<evidence type="ECO:0000313" key="2">
    <source>
        <dbReference type="EMBL" id="EJW02041.1"/>
    </source>
</evidence>
<evidence type="ECO:0000313" key="3">
    <source>
        <dbReference type="Proteomes" id="UP000003163"/>
    </source>
</evidence>
<organism evidence="2 3">
    <name type="scientific">Edhazardia aedis (strain USNM 41457)</name>
    <name type="common">Microsporidian parasite</name>
    <dbReference type="NCBI Taxonomy" id="1003232"/>
    <lineage>
        <taxon>Eukaryota</taxon>
        <taxon>Fungi</taxon>
        <taxon>Fungi incertae sedis</taxon>
        <taxon>Microsporidia</taxon>
        <taxon>Edhazardia</taxon>
    </lineage>
</organism>
<keyword evidence="1" id="KW-1133">Transmembrane helix</keyword>
<protein>
    <submittedName>
        <fullName evidence="2">Uncharacterized protein</fullName>
    </submittedName>
</protein>
<accession>J9D2K8</accession>
<dbReference type="HOGENOM" id="CLU_2145819_0_0_1"/>
<dbReference type="AlphaFoldDB" id="J9D2K8"/>
<feature type="transmembrane region" description="Helical" evidence="1">
    <location>
        <begin position="35"/>
        <end position="53"/>
    </location>
</feature>
<keyword evidence="1" id="KW-0812">Transmembrane</keyword>
<dbReference type="Proteomes" id="UP000003163">
    <property type="component" value="Unassembled WGS sequence"/>
</dbReference>
<comment type="caution">
    <text evidence="2">The sequence shown here is derived from an EMBL/GenBank/DDBJ whole genome shotgun (WGS) entry which is preliminary data.</text>
</comment>
<name>J9D2K8_EDHAE</name>
<feature type="transmembrane region" description="Helical" evidence="1">
    <location>
        <begin position="79"/>
        <end position="96"/>
    </location>
</feature>
<keyword evidence="3" id="KW-1185">Reference proteome</keyword>
<reference evidence="2 3" key="1">
    <citation type="submission" date="2011-08" db="EMBL/GenBank/DDBJ databases">
        <authorList>
            <person name="Liu Z.J."/>
            <person name="Shi F.L."/>
            <person name="Lu J.Q."/>
            <person name="Li M."/>
            <person name="Wang Z.L."/>
        </authorList>
    </citation>
    <scope>NUCLEOTIDE SEQUENCE [LARGE SCALE GENOMIC DNA]</scope>
    <source>
        <strain evidence="2 3">USNM 41457</strain>
    </source>
</reference>
<gene>
    <name evidence="2" type="ORF">EDEG_03509</name>
</gene>
<reference evidence="3" key="2">
    <citation type="submission" date="2015-07" db="EMBL/GenBank/DDBJ databases">
        <title>Contrasting host-pathogen interactions and genome evolution in two generalist and specialist microsporidian pathogens of mosquitoes.</title>
        <authorList>
            <consortium name="The Broad Institute Genomics Platform"/>
            <consortium name="The Broad Institute Genome Sequencing Center for Infectious Disease"/>
            <person name="Cuomo C.A."/>
            <person name="Sanscrainte N.D."/>
            <person name="Goldberg J.M."/>
            <person name="Heiman D."/>
            <person name="Young S."/>
            <person name="Zeng Q."/>
            <person name="Becnel J.J."/>
            <person name="Birren B.W."/>
        </authorList>
    </citation>
    <scope>NUCLEOTIDE SEQUENCE [LARGE SCALE GENOMIC DNA]</scope>
    <source>
        <strain evidence="3">USNM 41457</strain>
    </source>
</reference>
<dbReference type="InParanoid" id="J9D2K8"/>
<dbReference type="VEuPathDB" id="MicrosporidiaDB:EDEG_03509"/>
<proteinExistence type="predicted"/>
<dbReference type="EMBL" id="AFBI03000094">
    <property type="protein sequence ID" value="EJW02041.1"/>
    <property type="molecule type" value="Genomic_DNA"/>
</dbReference>
<evidence type="ECO:0000256" key="1">
    <source>
        <dbReference type="SAM" id="Phobius"/>
    </source>
</evidence>
<keyword evidence="1" id="KW-0472">Membrane</keyword>
<sequence length="112" mass="13369">MHKKKYINLPYNHIDFIKKVTRIQYTSLLLLNKKIFKITLISNLYLLIVFSYIGKNVLIPLQKTTTADLIIKLLKIDEILFYCIIMKNLLQLFILNKRAKKMYLKSHNNKNI</sequence>